<name>A0A1G7N9I0_9EURY</name>
<dbReference type="InterPro" id="IPR039569">
    <property type="entry name" value="FAS1-like_DH_region"/>
</dbReference>
<evidence type="ECO:0000259" key="3">
    <source>
        <dbReference type="Pfam" id="PF13452"/>
    </source>
</evidence>
<dbReference type="AlphaFoldDB" id="A0A1G7N9I0"/>
<dbReference type="EMBL" id="FNBK01000008">
    <property type="protein sequence ID" value="SDF70591.1"/>
    <property type="molecule type" value="Genomic_DNA"/>
</dbReference>
<feature type="domain" description="MaoC-like" evidence="2">
    <location>
        <begin position="215"/>
        <end position="310"/>
    </location>
</feature>
<dbReference type="InterPro" id="IPR029069">
    <property type="entry name" value="HotDog_dom_sf"/>
</dbReference>
<proteinExistence type="predicted"/>
<organism evidence="4 5">
    <name type="scientific">Halorientalis regularis</name>
    <dbReference type="NCBI Taxonomy" id="660518"/>
    <lineage>
        <taxon>Archaea</taxon>
        <taxon>Methanobacteriati</taxon>
        <taxon>Methanobacteriota</taxon>
        <taxon>Stenosarchaea group</taxon>
        <taxon>Halobacteria</taxon>
        <taxon>Halobacteriales</taxon>
        <taxon>Haloarculaceae</taxon>
        <taxon>Halorientalis</taxon>
    </lineage>
</organism>
<keyword evidence="5" id="KW-1185">Reference proteome</keyword>
<feature type="region of interest" description="Disordered" evidence="1">
    <location>
        <begin position="159"/>
        <end position="210"/>
    </location>
</feature>
<evidence type="ECO:0000313" key="5">
    <source>
        <dbReference type="Proteomes" id="UP000199076"/>
    </source>
</evidence>
<dbReference type="Proteomes" id="UP000199076">
    <property type="component" value="Unassembled WGS sequence"/>
</dbReference>
<dbReference type="CDD" id="cd03441">
    <property type="entry name" value="R_hydratase_like"/>
    <property type="match status" value="1"/>
</dbReference>
<feature type="domain" description="FAS1-like dehydratase" evidence="3">
    <location>
        <begin position="22"/>
        <end position="151"/>
    </location>
</feature>
<evidence type="ECO:0000259" key="2">
    <source>
        <dbReference type="Pfam" id="PF01575"/>
    </source>
</evidence>
<dbReference type="Gene3D" id="3.10.129.10">
    <property type="entry name" value="Hotdog Thioesterase"/>
    <property type="match status" value="2"/>
</dbReference>
<sequence length="341" mass="36602">MPERPLSELKARVGDSRRTVDGLRVEAGKVAEFATALRDENPIHHDEAAAADRGFDALPAPLTFTRTAYFPRYRPDGVDEMLGFDLGFRQAYTVHGEQAYEYERPLVVGDVLTGETTLVDVFQRDGRRGGTMTFAVRETAFRDRDDDLVVTARSTAIETGGVIDDGDDASDEPDRSDDAGGDDPPAANGAGFEATTERPPRPTATAATVSVGDTAPPLVVEGLERKDFVKYAGASGDFTPIHYDEPYVREAGHDAVFAQGMLTAGYAARAVADWFGLATVTRFRTRFQSQLFPGESVVVTGEVDDVTRTGPGATVVASFEATTRTGDVLLTGEAEADLPAE</sequence>
<reference evidence="5" key="1">
    <citation type="submission" date="2016-10" db="EMBL/GenBank/DDBJ databases">
        <authorList>
            <person name="Varghese N."/>
            <person name="Submissions S."/>
        </authorList>
    </citation>
    <scope>NUCLEOTIDE SEQUENCE [LARGE SCALE GENOMIC DNA]</scope>
    <source>
        <strain evidence="5">IBRC-M 10760</strain>
    </source>
</reference>
<dbReference type="STRING" id="660518.SAMN05216218_108231"/>
<dbReference type="RefSeq" id="WP_092692582.1">
    <property type="nucleotide sequence ID" value="NZ_FNBK01000008.1"/>
</dbReference>
<dbReference type="Pfam" id="PF01575">
    <property type="entry name" value="MaoC_dehydratas"/>
    <property type="match status" value="1"/>
</dbReference>
<evidence type="ECO:0000313" key="4">
    <source>
        <dbReference type="EMBL" id="SDF70591.1"/>
    </source>
</evidence>
<dbReference type="PANTHER" id="PTHR43437">
    <property type="entry name" value="HYDROXYACYL-THIOESTER DEHYDRATASE TYPE 2, MITOCHONDRIAL-RELATED"/>
    <property type="match status" value="1"/>
</dbReference>
<protein>
    <submittedName>
        <fullName evidence="4">Acyl dehydratase</fullName>
    </submittedName>
</protein>
<feature type="compositionally biased region" description="Low complexity" evidence="1">
    <location>
        <begin position="182"/>
        <end position="194"/>
    </location>
</feature>
<accession>A0A1G7N9I0</accession>
<dbReference type="GO" id="GO:0019171">
    <property type="term" value="F:(3R)-hydroxyacyl-[acyl-carrier-protein] dehydratase activity"/>
    <property type="evidence" value="ECO:0007669"/>
    <property type="project" value="TreeGrafter"/>
</dbReference>
<evidence type="ECO:0000256" key="1">
    <source>
        <dbReference type="SAM" id="MobiDB-lite"/>
    </source>
</evidence>
<dbReference type="InterPro" id="IPR050965">
    <property type="entry name" value="UPF0336/Enoyl-CoA_hydratase"/>
</dbReference>
<dbReference type="PANTHER" id="PTHR43437:SF3">
    <property type="entry name" value="HYDROXYACYL-THIOESTER DEHYDRATASE TYPE 2, MITOCHONDRIAL"/>
    <property type="match status" value="1"/>
</dbReference>
<dbReference type="GO" id="GO:0006633">
    <property type="term" value="P:fatty acid biosynthetic process"/>
    <property type="evidence" value="ECO:0007669"/>
    <property type="project" value="TreeGrafter"/>
</dbReference>
<gene>
    <name evidence="4" type="ORF">SAMN05216218_108231</name>
</gene>
<dbReference type="SUPFAM" id="SSF54637">
    <property type="entry name" value="Thioesterase/thiol ester dehydrase-isomerase"/>
    <property type="match status" value="2"/>
</dbReference>
<dbReference type="Pfam" id="PF13452">
    <property type="entry name" value="FAS1_DH_region"/>
    <property type="match status" value="1"/>
</dbReference>
<dbReference type="InterPro" id="IPR002539">
    <property type="entry name" value="MaoC-like_dom"/>
</dbReference>
<dbReference type="OrthoDB" id="51509at2157"/>